<evidence type="ECO:0000313" key="2">
    <source>
        <dbReference type="Proteomes" id="UP000309038"/>
    </source>
</evidence>
<keyword evidence="2" id="KW-1185">Reference proteome</keyword>
<comment type="caution">
    <text evidence="1">The sequence shown here is derived from an EMBL/GenBank/DDBJ whole genome shotgun (WGS) entry which is preliminary data.</text>
</comment>
<dbReference type="Proteomes" id="UP000309038">
    <property type="component" value="Unassembled WGS sequence"/>
</dbReference>
<proteinExistence type="predicted"/>
<reference evidence="1 2" key="1">
    <citation type="submission" date="2019-02" db="EMBL/GenBank/DDBJ databases">
        <title>Genome sequencing of the rare red list fungi Phlebia centrifuga.</title>
        <authorList>
            <person name="Buettner E."/>
            <person name="Kellner H."/>
        </authorList>
    </citation>
    <scope>NUCLEOTIDE SEQUENCE [LARGE SCALE GENOMIC DNA]</scope>
    <source>
        <strain evidence="1 2">DSM 108282</strain>
    </source>
</reference>
<organism evidence="1 2">
    <name type="scientific">Hermanssonia centrifuga</name>
    <dbReference type="NCBI Taxonomy" id="98765"/>
    <lineage>
        <taxon>Eukaryota</taxon>
        <taxon>Fungi</taxon>
        <taxon>Dikarya</taxon>
        <taxon>Basidiomycota</taxon>
        <taxon>Agaricomycotina</taxon>
        <taxon>Agaricomycetes</taxon>
        <taxon>Polyporales</taxon>
        <taxon>Meruliaceae</taxon>
        <taxon>Hermanssonia</taxon>
    </lineage>
</organism>
<dbReference type="PANTHER" id="PTHR31362:SF0">
    <property type="entry name" value="EXOSTOSIN DOMAIN-CONTAINING PROTEIN-RELATED"/>
    <property type="match status" value="1"/>
</dbReference>
<evidence type="ECO:0000313" key="1">
    <source>
        <dbReference type="EMBL" id="THG95000.1"/>
    </source>
</evidence>
<dbReference type="InterPro" id="IPR005049">
    <property type="entry name" value="STL-like"/>
</dbReference>
<sequence length="306" mass="35278">MAELTICQIVFVGPGSREDAGFRHSYDVLVDTYEADEDLSDPSFYRMAGRMAHHMLYTAMREYDCYDGYLWAPFDTLLNIPRLQQFNQDYFWYHSPFGEYVYNPGLGDQAGNQNKTRHAPPANISPDPAINLTATWRGWGPDWWWGEPHVGVAVCMRAFEKVPAHMREHFASLTNGTRLMGGSADTMYIPGRHRQAFVEVLGLFLETDCFLEIATPTVLHLVSPPGEPILFVDHWWIWNPPFNASFVRQKWMEGMEVDTFHTFHWGDEGEDGVWRGEPRHIEDVRTLFAESAARQGVEWTSRSKDH</sequence>
<name>A0A4S4KBJ9_9APHY</name>
<protein>
    <submittedName>
        <fullName evidence="1">Uncharacterized protein</fullName>
    </submittedName>
</protein>
<dbReference type="EMBL" id="SGPJ01000369">
    <property type="protein sequence ID" value="THG95000.1"/>
    <property type="molecule type" value="Genomic_DNA"/>
</dbReference>
<accession>A0A4S4KBJ9</accession>
<dbReference type="AlphaFoldDB" id="A0A4S4KBJ9"/>
<gene>
    <name evidence="1" type="ORF">EW026_g6572</name>
</gene>
<dbReference type="PANTHER" id="PTHR31362">
    <property type="entry name" value="GLYCOSYLTRANSFERASE STELLO1-RELATED"/>
    <property type="match status" value="1"/>
</dbReference>